<dbReference type="AlphaFoldDB" id="A0A931LUW3"/>
<organism evidence="2 3">
    <name type="scientific">Fimbriimonas ginsengisoli</name>
    <dbReference type="NCBI Taxonomy" id="1005039"/>
    <lineage>
        <taxon>Bacteria</taxon>
        <taxon>Bacillati</taxon>
        <taxon>Armatimonadota</taxon>
        <taxon>Fimbriimonadia</taxon>
        <taxon>Fimbriimonadales</taxon>
        <taxon>Fimbriimonadaceae</taxon>
        <taxon>Fimbriimonas</taxon>
    </lineage>
</organism>
<protein>
    <submittedName>
        <fullName evidence="2">Uncharacterized protein</fullName>
    </submittedName>
</protein>
<gene>
    <name evidence="2" type="ORF">HYR64_05905</name>
</gene>
<evidence type="ECO:0000256" key="1">
    <source>
        <dbReference type="SAM" id="Phobius"/>
    </source>
</evidence>
<accession>A0A931LUW3</accession>
<evidence type="ECO:0000313" key="2">
    <source>
        <dbReference type="EMBL" id="MBI1756624.1"/>
    </source>
</evidence>
<proteinExistence type="predicted"/>
<comment type="caution">
    <text evidence="2">The sequence shown here is derived from an EMBL/GenBank/DDBJ whole genome shotgun (WGS) entry which is preliminary data.</text>
</comment>
<dbReference type="EMBL" id="JACOSL010000037">
    <property type="protein sequence ID" value="MBI1756624.1"/>
    <property type="molecule type" value="Genomic_DNA"/>
</dbReference>
<sequence>MDQQEIHQVLDRAQQIESQQGLSLEGNPEVDALIQAGDEVGIKRESVLQALRERISVVDEPLKLKDIAFARLLDGIYHLGTVTGLEGDVVEVKFKNSAAASVQASAIRRFRGLPNEQVYCEWPYRGWTQCGIERYDPKDKMVDLSGPGGKTKWFALDELRLYDQPPVHAGWVSPAPYWHLYVAVSIGSAIAGVLITWLAMRR</sequence>
<feature type="transmembrane region" description="Helical" evidence="1">
    <location>
        <begin position="178"/>
        <end position="200"/>
    </location>
</feature>
<keyword evidence="1" id="KW-0812">Transmembrane</keyword>
<dbReference type="Proteomes" id="UP000727962">
    <property type="component" value="Unassembled WGS sequence"/>
</dbReference>
<reference evidence="2" key="1">
    <citation type="submission" date="2020-07" db="EMBL/GenBank/DDBJ databases">
        <title>Huge and variable diversity of episymbiotic CPR bacteria and DPANN archaea in groundwater ecosystems.</title>
        <authorList>
            <person name="He C.Y."/>
            <person name="Keren R."/>
            <person name="Whittaker M."/>
            <person name="Farag I.F."/>
            <person name="Doudna J."/>
            <person name="Cate J.H.D."/>
            <person name="Banfield J.F."/>
        </authorList>
    </citation>
    <scope>NUCLEOTIDE SEQUENCE</scope>
    <source>
        <strain evidence="2">NC_groundwater_17_Pr7_B-0.1um_64_12</strain>
    </source>
</reference>
<keyword evidence="1" id="KW-0472">Membrane</keyword>
<keyword evidence="1" id="KW-1133">Transmembrane helix</keyword>
<evidence type="ECO:0000313" key="3">
    <source>
        <dbReference type="Proteomes" id="UP000727962"/>
    </source>
</evidence>
<name>A0A931LUW3_FIMGI</name>